<accession>A0A383WJH0</accession>
<gene>
    <name evidence="2" type="ORF">BQ4739_LOCUS17756</name>
</gene>
<keyword evidence="1" id="KW-0812">Transmembrane</keyword>
<feature type="transmembrane region" description="Helical" evidence="1">
    <location>
        <begin position="358"/>
        <end position="378"/>
    </location>
</feature>
<protein>
    <submittedName>
        <fullName evidence="2">Uncharacterized protein</fullName>
    </submittedName>
</protein>
<keyword evidence="1" id="KW-1133">Transmembrane helix</keyword>
<proteinExistence type="predicted"/>
<dbReference type="Proteomes" id="UP000256970">
    <property type="component" value="Unassembled WGS sequence"/>
</dbReference>
<evidence type="ECO:0000256" key="1">
    <source>
        <dbReference type="SAM" id="Phobius"/>
    </source>
</evidence>
<dbReference type="AlphaFoldDB" id="A0A383WJH0"/>
<keyword evidence="1" id="KW-0472">Membrane</keyword>
<evidence type="ECO:0000313" key="2">
    <source>
        <dbReference type="EMBL" id="SZX77403.1"/>
    </source>
</evidence>
<sequence length="567" mass="58953">MLQLVAVTGSGPVLEAPTAAAEAVSSCFAQLVGLTWAFNAMLSLVVQGCVARGQLGSTTCHRMQMATLLPLPASLLALAKVAGSSCSIAGAAVVAGLQLASFAVHVLLHLTHHPWFFVKVFWPIAVTMLITEVVPTDWTFADGSGAAPVQAALAAVLSVKVISKVPRLAAKFAPKLGKRWLLPIINWLARRVLPRITAALARVLPRLARHVGKLIPKLTRFGTHLAGRMAPRYAQDQLVGTTQKMAFPSADGLLTDTVARCIDLLPPRNAASWCYMALLAVQLLMVVNAYSPDMLFNTAALAAAAAAAAAGSATASTAAGMLQPAAAAAAGPAVAMAAPAAVAVTADTWMALLRYVKYTWGAGFFVAAFACNCLKTAADRGHLWKPANRQLNLALGVLQAGMVLLLAMEAGAVLPGVYAWAHVAAGAAGAVFCCVEAAAPGLQQELLLQIAVMSAAGTPIGSAMGSLHLSGQQELPQQQHTQQRVSVTQLHNGDVTTAWSGQPGAAAACHTQAKDAAWMNTTGSTTDSELPLPLSSMQWESVEHADSRYAQVMQATVLLLTLLQLAL</sequence>
<feature type="transmembrane region" description="Helical" evidence="1">
    <location>
        <begin position="325"/>
        <end position="346"/>
    </location>
</feature>
<evidence type="ECO:0000313" key="3">
    <source>
        <dbReference type="Proteomes" id="UP000256970"/>
    </source>
</evidence>
<feature type="transmembrane region" description="Helical" evidence="1">
    <location>
        <begin position="270"/>
        <end position="288"/>
    </location>
</feature>
<organism evidence="2 3">
    <name type="scientific">Tetradesmus obliquus</name>
    <name type="common">Green alga</name>
    <name type="synonym">Acutodesmus obliquus</name>
    <dbReference type="NCBI Taxonomy" id="3088"/>
    <lineage>
        <taxon>Eukaryota</taxon>
        <taxon>Viridiplantae</taxon>
        <taxon>Chlorophyta</taxon>
        <taxon>core chlorophytes</taxon>
        <taxon>Chlorophyceae</taxon>
        <taxon>CS clade</taxon>
        <taxon>Sphaeropleales</taxon>
        <taxon>Scenedesmaceae</taxon>
        <taxon>Tetradesmus</taxon>
    </lineage>
</organism>
<dbReference type="EMBL" id="FNXT01001284">
    <property type="protein sequence ID" value="SZX77403.1"/>
    <property type="molecule type" value="Genomic_DNA"/>
</dbReference>
<name>A0A383WJH0_TETOB</name>
<feature type="transmembrane region" description="Helical" evidence="1">
    <location>
        <begin position="390"/>
        <end position="413"/>
    </location>
</feature>
<reference evidence="2 3" key="1">
    <citation type="submission" date="2016-10" db="EMBL/GenBank/DDBJ databases">
        <authorList>
            <person name="Cai Z."/>
        </authorList>
    </citation>
    <scope>NUCLEOTIDE SEQUENCE [LARGE SCALE GENOMIC DNA]</scope>
</reference>
<feature type="transmembrane region" description="Helical" evidence="1">
    <location>
        <begin position="294"/>
        <end position="313"/>
    </location>
</feature>
<keyword evidence="3" id="KW-1185">Reference proteome</keyword>